<evidence type="ECO:0000313" key="3">
    <source>
        <dbReference type="Proteomes" id="UP000799753"/>
    </source>
</evidence>
<keyword evidence="3" id="KW-1185">Reference proteome</keyword>
<evidence type="ECO:0000256" key="1">
    <source>
        <dbReference type="SAM" id="Phobius"/>
    </source>
</evidence>
<gene>
    <name evidence="2" type="ORF">P280DRAFT_521794</name>
</gene>
<feature type="transmembrane region" description="Helical" evidence="1">
    <location>
        <begin position="6"/>
        <end position="29"/>
    </location>
</feature>
<accession>A0A6A6RNZ7</accession>
<proteinExistence type="predicted"/>
<name>A0A6A6RNZ7_9PLEO</name>
<evidence type="ECO:0000313" key="2">
    <source>
        <dbReference type="EMBL" id="KAF2636885.1"/>
    </source>
</evidence>
<keyword evidence="1" id="KW-1133">Transmembrane helix</keyword>
<protein>
    <submittedName>
        <fullName evidence="2">Uncharacterized protein</fullName>
    </submittedName>
</protein>
<organism evidence="2 3">
    <name type="scientific">Massarina eburnea CBS 473.64</name>
    <dbReference type="NCBI Taxonomy" id="1395130"/>
    <lineage>
        <taxon>Eukaryota</taxon>
        <taxon>Fungi</taxon>
        <taxon>Dikarya</taxon>
        <taxon>Ascomycota</taxon>
        <taxon>Pezizomycotina</taxon>
        <taxon>Dothideomycetes</taxon>
        <taxon>Pleosporomycetidae</taxon>
        <taxon>Pleosporales</taxon>
        <taxon>Massarineae</taxon>
        <taxon>Massarinaceae</taxon>
        <taxon>Massarina</taxon>
    </lineage>
</organism>
<reference evidence="2" key="1">
    <citation type="journal article" date="2020" name="Stud. Mycol.">
        <title>101 Dothideomycetes genomes: a test case for predicting lifestyles and emergence of pathogens.</title>
        <authorList>
            <person name="Haridas S."/>
            <person name="Albert R."/>
            <person name="Binder M."/>
            <person name="Bloem J."/>
            <person name="Labutti K."/>
            <person name="Salamov A."/>
            <person name="Andreopoulos B."/>
            <person name="Baker S."/>
            <person name="Barry K."/>
            <person name="Bills G."/>
            <person name="Bluhm B."/>
            <person name="Cannon C."/>
            <person name="Castanera R."/>
            <person name="Culley D."/>
            <person name="Daum C."/>
            <person name="Ezra D."/>
            <person name="Gonzalez J."/>
            <person name="Henrissat B."/>
            <person name="Kuo A."/>
            <person name="Liang C."/>
            <person name="Lipzen A."/>
            <person name="Lutzoni F."/>
            <person name="Magnuson J."/>
            <person name="Mondo S."/>
            <person name="Nolan M."/>
            <person name="Ohm R."/>
            <person name="Pangilinan J."/>
            <person name="Park H.-J."/>
            <person name="Ramirez L."/>
            <person name="Alfaro M."/>
            <person name="Sun H."/>
            <person name="Tritt A."/>
            <person name="Yoshinaga Y."/>
            <person name="Zwiers L.-H."/>
            <person name="Turgeon B."/>
            <person name="Goodwin S."/>
            <person name="Spatafora J."/>
            <person name="Crous P."/>
            <person name="Grigoriev I."/>
        </authorList>
    </citation>
    <scope>NUCLEOTIDE SEQUENCE</scope>
    <source>
        <strain evidence="2">CBS 473.64</strain>
    </source>
</reference>
<dbReference type="Proteomes" id="UP000799753">
    <property type="component" value="Unassembled WGS sequence"/>
</dbReference>
<keyword evidence="1" id="KW-0472">Membrane</keyword>
<dbReference type="AlphaFoldDB" id="A0A6A6RNZ7"/>
<keyword evidence="1" id="KW-0812">Transmembrane</keyword>
<dbReference type="EMBL" id="MU006796">
    <property type="protein sequence ID" value="KAF2636885.1"/>
    <property type="molecule type" value="Genomic_DNA"/>
</dbReference>
<sequence>MLTHAETILTITVVVLVTIILVIIGAWDFHKRRLHRATREAREADGIRLSRITS</sequence>